<dbReference type="InterPro" id="IPR050546">
    <property type="entry name" value="Glycosyl_Hydrlase_16"/>
</dbReference>
<sequence length="241" mass="28434">MNYKLVWQDLFDQDKLDLNTWNIVTGGNGFGNNEDQYYTSQEKNLFIKDQTLHIVAYKEAYKQRNYTSAKISTKNKKLIKYGRIDVLAHVPRGMGTWPAIWLLGENINESGWPLCGEIDMMEHVGNHEGFFHYSLHSKTFNHNKRNQPTYIYEDQKLLDGFHLYRLDWEEDKISFYVDDKHMATFKKPQDATVEQWPFDQSFYFILNLAIGGSWGGYIDDSMFPVAFKIKHVKVYERSDEN</sequence>
<organism evidence="2 3">
    <name type="scientific">Mariniplasma anaerobium</name>
    <dbReference type="NCBI Taxonomy" id="2735436"/>
    <lineage>
        <taxon>Bacteria</taxon>
        <taxon>Bacillati</taxon>
        <taxon>Mycoplasmatota</taxon>
        <taxon>Mollicutes</taxon>
        <taxon>Acholeplasmatales</taxon>
        <taxon>Acholeplasmataceae</taxon>
        <taxon>Mariniplasma</taxon>
    </lineage>
</organism>
<dbReference type="Pfam" id="PF00722">
    <property type="entry name" value="Glyco_hydro_16"/>
    <property type="match status" value="1"/>
</dbReference>
<dbReference type="GO" id="GO:0005975">
    <property type="term" value="P:carbohydrate metabolic process"/>
    <property type="evidence" value="ECO:0007669"/>
    <property type="project" value="InterPro"/>
</dbReference>
<gene>
    <name evidence="2" type="ORF">MPAN_006790</name>
</gene>
<dbReference type="SUPFAM" id="SSF49899">
    <property type="entry name" value="Concanavalin A-like lectins/glucanases"/>
    <property type="match status" value="1"/>
</dbReference>
<comment type="similarity">
    <text evidence="1">Belongs to the glycosyl hydrolase 16 family.</text>
</comment>
<name>A0A7U9TJD3_9MOLU</name>
<dbReference type="AlphaFoldDB" id="A0A7U9TJD3"/>
<keyword evidence="3" id="KW-1185">Reference proteome</keyword>
<dbReference type="InterPro" id="IPR000757">
    <property type="entry name" value="Beta-glucanase-like"/>
</dbReference>
<evidence type="ECO:0000313" key="3">
    <source>
        <dbReference type="Proteomes" id="UP000620133"/>
    </source>
</evidence>
<dbReference type="EMBL" id="AP024412">
    <property type="protein sequence ID" value="BCR35786.1"/>
    <property type="molecule type" value="Genomic_DNA"/>
</dbReference>
<accession>A0A7U9TJD3</accession>
<dbReference type="RefSeq" id="WP_176238621.1">
    <property type="nucleotide sequence ID" value="NZ_AP024412.1"/>
</dbReference>
<dbReference type="Gene3D" id="2.60.120.200">
    <property type="match status" value="1"/>
</dbReference>
<dbReference type="PROSITE" id="PS51762">
    <property type="entry name" value="GH16_2"/>
    <property type="match status" value="1"/>
</dbReference>
<dbReference type="PANTHER" id="PTHR10963:SF55">
    <property type="entry name" value="GLYCOSIDE HYDROLASE FAMILY 16 PROTEIN"/>
    <property type="match status" value="1"/>
</dbReference>
<dbReference type="Proteomes" id="UP000620133">
    <property type="component" value="Chromosome"/>
</dbReference>
<evidence type="ECO:0000256" key="1">
    <source>
        <dbReference type="ARBA" id="ARBA00006865"/>
    </source>
</evidence>
<dbReference type="KEGG" id="manr:MPAN_006790"/>
<evidence type="ECO:0000313" key="2">
    <source>
        <dbReference type="EMBL" id="BCR35786.1"/>
    </source>
</evidence>
<dbReference type="GO" id="GO:0004553">
    <property type="term" value="F:hydrolase activity, hydrolyzing O-glycosyl compounds"/>
    <property type="evidence" value="ECO:0007669"/>
    <property type="project" value="InterPro"/>
</dbReference>
<dbReference type="InterPro" id="IPR013320">
    <property type="entry name" value="ConA-like_dom_sf"/>
</dbReference>
<dbReference type="PANTHER" id="PTHR10963">
    <property type="entry name" value="GLYCOSYL HYDROLASE-RELATED"/>
    <property type="match status" value="1"/>
</dbReference>
<protein>
    <submittedName>
        <fullName evidence="2">Uncharacterized protein</fullName>
    </submittedName>
</protein>
<dbReference type="CDD" id="cd08023">
    <property type="entry name" value="GH16_laminarinase_like"/>
    <property type="match status" value="1"/>
</dbReference>
<proteinExistence type="inferred from homology"/>
<reference evidence="2" key="1">
    <citation type="submission" date="2021-01" db="EMBL/GenBank/DDBJ databases">
        <title>Draft genome sequence of Acholeplasmataceae bacterium strain Mahy22.</title>
        <authorList>
            <person name="Watanabe M."/>
            <person name="Kojima H."/>
            <person name="Fukui M."/>
        </authorList>
    </citation>
    <scope>NUCLEOTIDE SEQUENCE</scope>
    <source>
        <strain evidence="2">Mahy22</strain>
    </source>
</reference>